<keyword evidence="1" id="KW-0812">Transmembrane</keyword>
<keyword evidence="1" id="KW-0472">Membrane</keyword>
<name>A0ABD3CDN3_9LAMI</name>
<feature type="transmembrane region" description="Helical" evidence="1">
    <location>
        <begin position="79"/>
        <end position="105"/>
    </location>
</feature>
<keyword evidence="3" id="KW-1185">Reference proteome</keyword>
<keyword evidence="1" id="KW-1133">Transmembrane helix</keyword>
<evidence type="ECO:0000313" key="3">
    <source>
        <dbReference type="Proteomes" id="UP001632038"/>
    </source>
</evidence>
<dbReference type="AlphaFoldDB" id="A0ABD3CDN3"/>
<evidence type="ECO:0000313" key="2">
    <source>
        <dbReference type="EMBL" id="KAL3627637.1"/>
    </source>
</evidence>
<proteinExistence type="predicted"/>
<gene>
    <name evidence="2" type="ORF">CASFOL_029000</name>
</gene>
<sequence>MNGTEDLEPFCALTLFSLLNHELDTAKRQNLRRRSKSKPSKKKRARIAKKRLLGLLDGHKDGRTNLVALCEEGFATVHILAFAALMAVATALGMLMRMMIMYVLLNQISRQELPRFSVMMIENEEPFASLFRGLLEREEAYTAQSVRLFIVLLYL</sequence>
<dbReference type="Proteomes" id="UP001632038">
    <property type="component" value="Unassembled WGS sequence"/>
</dbReference>
<comment type="caution">
    <text evidence="2">The sequence shown here is derived from an EMBL/GenBank/DDBJ whole genome shotgun (WGS) entry which is preliminary data.</text>
</comment>
<accession>A0ABD3CDN3</accession>
<evidence type="ECO:0000256" key="1">
    <source>
        <dbReference type="SAM" id="Phobius"/>
    </source>
</evidence>
<dbReference type="EMBL" id="JAVIJP010000039">
    <property type="protein sequence ID" value="KAL3627637.1"/>
    <property type="molecule type" value="Genomic_DNA"/>
</dbReference>
<reference evidence="3" key="1">
    <citation type="journal article" date="2024" name="IScience">
        <title>Strigolactones Initiate the Formation of Haustorium-like Structures in Castilleja.</title>
        <authorList>
            <person name="Buerger M."/>
            <person name="Peterson D."/>
            <person name="Chory J."/>
        </authorList>
    </citation>
    <scope>NUCLEOTIDE SEQUENCE [LARGE SCALE GENOMIC DNA]</scope>
</reference>
<protein>
    <submittedName>
        <fullName evidence="2">Uncharacterized protein</fullName>
    </submittedName>
</protein>
<organism evidence="2 3">
    <name type="scientific">Castilleja foliolosa</name>
    <dbReference type="NCBI Taxonomy" id="1961234"/>
    <lineage>
        <taxon>Eukaryota</taxon>
        <taxon>Viridiplantae</taxon>
        <taxon>Streptophyta</taxon>
        <taxon>Embryophyta</taxon>
        <taxon>Tracheophyta</taxon>
        <taxon>Spermatophyta</taxon>
        <taxon>Magnoliopsida</taxon>
        <taxon>eudicotyledons</taxon>
        <taxon>Gunneridae</taxon>
        <taxon>Pentapetalae</taxon>
        <taxon>asterids</taxon>
        <taxon>lamiids</taxon>
        <taxon>Lamiales</taxon>
        <taxon>Orobanchaceae</taxon>
        <taxon>Pedicularideae</taxon>
        <taxon>Castillejinae</taxon>
        <taxon>Castilleja</taxon>
    </lineage>
</organism>